<dbReference type="PANTHER" id="PTHR33099">
    <property type="entry name" value="FE2OG DIOXYGENASE DOMAIN-CONTAINING PROTEIN"/>
    <property type="match status" value="1"/>
</dbReference>
<dbReference type="AlphaFoldDB" id="A0A0M0LQC5"/>
<proteinExistence type="predicted"/>
<name>A0A0M0LQC5_9EUKA</name>
<comment type="caution">
    <text evidence="1">The sequence shown here is derived from an EMBL/GenBank/DDBJ whole genome shotgun (WGS) entry which is preliminary data.</text>
</comment>
<protein>
    <submittedName>
        <fullName evidence="1">Uncharacterized protein</fullName>
    </submittedName>
</protein>
<reference evidence="2" key="1">
    <citation type="journal article" date="2015" name="PLoS Genet.">
        <title>Genome Sequence and Transcriptome Analyses of Chrysochromulina tobin: Metabolic Tools for Enhanced Algal Fitness in the Prominent Order Prymnesiales (Haptophyceae).</title>
        <authorList>
            <person name="Hovde B.T."/>
            <person name="Deodato C.R."/>
            <person name="Hunsperger H.M."/>
            <person name="Ryken S.A."/>
            <person name="Yost W."/>
            <person name="Jha R.K."/>
            <person name="Patterson J."/>
            <person name="Monnat R.J. Jr."/>
            <person name="Barlow S.B."/>
            <person name="Starkenburg S.R."/>
            <person name="Cattolico R.A."/>
        </authorList>
    </citation>
    <scope>NUCLEOTIDE SEQUENCE</scope>
    <source>
        <strain evidence="2">CCMP291</strain>
    </source>
</reference>
<dbReference type="PANTHER" id="PTHR33099:SF14">
    <property type="entry name" value="PROLYL 4-HYDROXYLASE ALPHA SUBUNIT FE(2+) 2OG DIOXYGENASE DOMAIN-CONTAINING PROTEIN"/>
    <property type="match status" value="1"/>
</dbReference>
<dbReference type="Proteomes" id="UP000037460">
    <property type="component" value="Unassembled WGS sequence"/>
</dbReference>
<evidence type="ECO:0000313" key="1">
    <source>
        <dbReference type="EMBL" id="KOO52928.1"/>
    </source>
</evidence>
<dbReference type="EMBL" id="JWZX01000456">
    <property type="protein sequence ID" value="KOO52928.1"/>
    <property type="molecule type" value="Genomic_DNA"/>
</dbReference>
<feature type="non-terminal residue" evidence="1">
    <location>
        <position position="435"/>
    </location>
</feature>
<gene>
    <name evidence="1" type="ORF">Ctob_011361</name>
</gene>
<accession>A0A0M0LQC5</accession>
<dbReference type="OrthoDB" id="27483at2759"/>
<evidence type="ECO:0000313" key="2">
    <source>
        <dbReference type="Proteomes" id="UP000037460"/>
    </source>
</evidence>
<dbReference type="Gene3D" id="2.60.120.620">
    <property type="entry name" value="q2cbj1_9rhob like domain"/>
    <property type="match status" value="1"/>
</dbReference>
<keyword evidence="2" id="KW-1185">Reference proteome</keyword>
<organism evidence="1 2">
    <name type="scientific">Chrysochromulina tobinii</name>
    <dbReference type="NCBI Taxonomy" id="1460289"/>
    <lineage>
        <taxon>Eukaryota</taxon>
        <taxon>Haptista</taxon>
        <taxon>Haptophyta</taxon>
        <taxon>Prymnesiophyceae</taxon>
        <taxon>Prymnesiales</taxon>
        <taxon>Chrysochromulinaceae</taxon>
        <taxon>Chrysochromulina</taxon>
    </lineage>
</organism>
<sequence>MEPLLSELGMAVDAIESRYCTSGQWLMPSALKLQLSKETSPVSFPMPHGQQEKELSRIRAAAEPSPFGHGNQTVVDTTVRKAHQLMPDQVVLSGGFNGTLPADILEKVRSELVPDARAITAKLHKINIYEKGGFFTDHKDTPRSETHFGSLVLLLPAYYKGGALSIDHGGESTRFDWASTAARDLAPSVPSYVADREAKIAAHTPSATLRYAAFFGDATHRVLPVTEGARVTIAYELYRDGAPDPMADALLLRAERCREAFAALARCPTFMPDGGALGFECCHLYEEKELSAAEKTLGASTAGTASARKIKGLKNEDAVLAVAAAAAGLKVDSIRVLSDGNGYSECEYLLDKMPSSARGFGTVRNCDGCRMKGISPDEVDKYAKGGRLEDTYPQLEWVSKRQGAKRELAELEYGEYFGNEASTTTFYTRACLVVK</sequence>